<dbReference type="EMBL" id="JAFFHC010000003">
    <property type="protein sequence ID" value="KAK4677911.1"/>
    <property type="molecule type" value="Genomic_DNA"/>
</dbReference>
<accession>A0ABR0IBZ1</accession>
<evidence type="ECO:0008006" key="3">
    <source>
        <dbReference type="Google" id="ProtNLM"/>
    </source>
</evidence>
<gene>
    <name evidence="1" type="ORF">QC764_0049740</name>
</gene>
<dbReference type="RefSeq" id="XP_062801381.1">
    <property type="nucleotide sequence ID" value="XM_062940396.1"/>
</dbReference>
<proteinExistence type="predicted"/>
<reference evidence="1 2" key="1">
    <citation type="journal article" date="2023" name="bioRxiv">
        <title>High-quality genome assemblies of four members of thePodospora anserinaspecies complex.</title>
        <authorList>
            <person name="Ament-Velasquez S.L."/>
            <person name="Vogan A.A."/>
            <person name="Wallerman O."/>
            <person name="Hartmann F."/>
            <person name="Gautier V."/>
            <person name="Silar P."/>
            <person name="Giraud T."/>
            <person name="Johannesson H."/>
        </authorList>
    </citation>
    <scope>NUCLEOTIDE SEQUENCE [LARGE SCALE GENOMIC DNA]</scope>
    <source>
        <strain evidence="1 2">CBS 124.78</strain>
    </source>
</reference>
<evidence type="ECO:0000313" key="2">
    <source>
        <dbReference type="Proteomes" id="UP001323617"/>
    </source>
</evidence>
<dbReference type="GeneID" id="87960959"/>
<sequence length="105" mass="11252">MSFLSLNLFSPPWSTTAGISSADGQPQVITTTVPIPICQIGGGQINGSLRGSDGPPMWATRSLASLPWTASTPEFYSTMSTVSLHIPKMASAHSLYKCRRDDQTH</sequence>
<keyword evidence="2" id="KW-1185">Reference proteome</keyword>
<organism evidence="1 2">
    <name type="scientific">Podospora pseudoanserina</name>
    <dbReference type="NCBI Taxonomy" id="2609844"/>
    <lineage>
        <taxon>Eukaryota</taxon>
        <taxon>Fungi</taxon>
        <taxon>Dikarya</taxon>
        <taxon>Ascomycota</taxon>
        <taxon>Pezizomycotina</taxon>
        <taxon>Sordariomycetes</taxon>
        <taxon>Sordariomycetidae</taxon>
        <taxon>Sordariales</taxon>
        <taxon>Podosporaceae</taxon>
        <taxon>Podospora</taxon>
    </lineage>
</organism>
<dbReference type="Proteomes" id="UP001323617">
    <property type="component" value="Unassembled WGS sequence"/>
</dbReference>
<comment type="caution">
    <text evidence="1">The sequence shown here is derived from an EMBL/GenBank/DDBJ whole genome shotgun (WGS) entry which is preliminary data.</text>
</comment>
<evidence type="ECO:0000313" key="1">
    <source>
        <dbReference type="EMBL" id="KAK4677911.1"/>
    </source>
</evidence>
<name>A0ABR0IBZ1_9PEZI</name>
<protein>
    <recommendedName>
        <fullName evidence="3">Ig-like domain-containing protein</fullName>
    </recommendedName>
</protein>